<keyword evidence="1" id="KW-1133">Transmembrane helix</keyword>
<keyword evidence="3" id="KW-0675">Receptor</keyword>
<dbReference type="Proteomes" id="UP001152797">
    <property type="component" value="Unassembled WGS sequence"/>
</dbReference>
<name>A0A9P1DP68_9DINO</name>
<dbReference type="AlphaFoldDB" id="A0A9P1DP68"/>
<keyword evidence="3" id="KW-0808">Transferase</keyword>
<dbReference type="GO" id="GO:0016301">
    <property type="term" value="F:kinase activity"/>
    <property type="evidence" value="ECO:0007669"/>
    <property type="project" value="UniProtKB-KW"/>
</dbReference>
<feature type="non-terminal residue" evidence="2">
    <location>
        <position position="148"/>
    </location>
</feature>
<keyword evidence="1" id="KW-0812">Transmembrane</keyword>
<feature type="transmembrane region" description="Helical" evidence="1">
    <location>
        <begin position="68"/>
        <end position="86"/>
    </location>
</feature>
<evidence type="ECO:0000256" key="1">
    <source>
        <dbReference type="SAM" id="Phobius"/>
    </source>
</evidence>
<keyword evidence="1" id="KW-0472">Membrane</keyword>
<sequence>RTLTGAKEIFYKYASCRHVWMEVFLKLVSVSLVSSDSMGDFGFQLSVAICLVTAATISLARPYAQPQVNTLHSVCFASLAMASVGFYHHFPWLSRGALLLPFLLAALQLLRPDSAEALSVRLFDELTKVEELKDGKEVCLDVELWQFV</sequence>
<dbReference type="EMBL" id="CAMXCT030005968">
    <property type="protein sequence ID" value="CAL4800955.1"/>
    <property type="molecule type" value="Genomic_DNA"/>
</dbReference>
<organism evidence="2">
    <name type="scientific">Cladocopium goreaui</name>
    <dbReference type="NCBI Taxonomy" id="2562237"/>
    <lineage>
        <taxon>Eukaryota</taxon>
        <taxon>Sar</taxon>
        <taxon>Alveolata</taxon>
        <taxon>Dinophyceae</taxon>
        <taxon>Suessiales</taxon>
        <taxon>Symbiodiniaceae</taxon>
        <taxon>Cladocopium</taxon>
    </lineage>
</organism>
<reference evidence="3 4" key="2">
    <citation type="submission" date="2024-05" db="EMBL/GenBank/DDBJ databases">
        <authorList>
            <person name="Chen Y."/>
            <person name="Shah S."/>
            <person name="Dougan E. K."/>
            <person name="Thang M."/>
            <person name="Chan C."/>
        </authorList>
    </citation>
    <scope>NUCLEOTIDE SEQUENCE [LARGE SCALE GENOMIC DNA]</scope>
</reference>
<reference evidence="2" key="1">
    <citation type="submission" date="2022-10" db="EMBL/GenBank/DDBJ databases">
        <authorList>
            <person name="Chen Y."/>
            <person name="Dougan E. K."/>
            <person name="Chan C."/>
            <person name="Rhodes N."/>
            <person name="Thang M."/>
        </authorList>
    </citation>
    <scope>NUCLEOTIDE SEQUENCE</scope>
</reference>
<proteinExistence type="predicted"/>
<keyword evidence="3" id="KW-0418">Kinase</keyword>
<keyword evidence="4" id="KW-1185">Reference proteome</keyword>
<gene>
    <name evidence="2" type="ORF">C1SCF055_LOCUS38600</name>
</gene>
<evidence type="ECO:0000313" key="4">
    <source>
        <dbReference type="Proteomes" id="UP001152797"/>
    </source>
</evidence>
<comment type="caution">
    <text evidence="2">The sequence shown here is derived from an EMBL/GenBank/DDBJ whole genome shotgun (WGS) entry which is preliminary data.</text>
</comment>
<evidence type="ECO:0000313" key="3">
    <source>
        <dbReference type="EMBL" id="CAL4800955.1"/>
    </source>
</evidence>
<dbReference type="EMBL" id="CAMXCT010005968">
    <property type="protein sequence ID" value="CAI4013643.1"/>
    <property type="molecule type" value="Genomic_DNA"/>
</dbReference>
<feature type="transmembrane region" description="Helical" evidence="1">
    <location>
        <begin position="41"/>
        <end position="61"/>
    </location>
</feature>
<protein>
    <submittedName>
        <fullName evidence="3">LRR receptor-like serine/threonine-protein kinase FLS2</fullName>
    </submittedName>
</protein>
<dbReference type="EMBL" id="CAMXCT020005968">
    <property type="protein sequence ID" value="CAL1167018.1"/>
    <property type="molecule type" value="Genomic_DNA"/>
</dbReference>
<accession>A0A9P1DP68</accession>
<evidence type="ECO:0000313" key="2">
    <source>
        <dbReference type="EMBL" id="CAI4013643.1"/>
    </source>
</evidence>